<proteinExistence type="predicted"/>
<gene>
    <name evidence="1" type="ORF">G9470_09960</name>
</gene>
<organism evidence="1 2">
    <name type="scientific">Lacrimispora defluvii</name>
    <dbReference type="NCBI Taxonomy" id="2719233"/>
    <lineage>
        <taxon>Bacteria</taxon>
        <taxon>Bacillati</taxon>
        <taxon>Bacillota</taxon>
        <taxon>Clostridia</taxon>
        <taxon>Lachnospirales</taxon>
        <taxon>Lachnospiraceae</taxon>
        <taxon>Lacrimispora</taxon>
    </lineage>
</organism>
<dbReference type="Gene3D" id="2.30.130.30">
    <property type="entry name" value="Hypothetical protein"/>
    <property type="match status" value="1"/>
</dbReference>
<evidence type="ECO:0000313" key="2">
    <source>
        <dbReference type="Proteomes" id="UP000539052"/>
    </source>
</evidence>
<dbReference type="Proteomes" id="UP000539052">
    <property type="component" value="Unassembled WGS sequence"/>
</dbReference>
<protein>
    <submittedName>
        <fullName evidence="1">ASCH domain-containing protein</fullName>
    </submittedName>
</protein>
<dbReference type="EMBL" id="JAAOXG010000019">
    <property type="protein sequence ID" value="NNJ30110.1"/>
    <property type="molecule type" value="Genomic_DNA"/>
</dbReference>
<dbReference type="CDD" id="cd06554">
    <property type="entry name" value="ASCH_ASC-1_like"/>
    <property type="match status" value="1"/>
</dbReference>
<dbReference type="SUPFAM" id="SSF88697">
    <property type="entry name" value="PUA domain-like"/>
    <property type="match status" value="1"/>
</dbReference>
<reference evidence="1 2" key="1">
    <citation type="submission" date="2020-03" db="EMBL/GenBank/DDBJ databases">
        <title>Genome Sequence of industrial isolate, B5A.</title>
        <authorList>
            <person name="Sharma S."/>
            <person name="Patil P.B."/>
            <person name="Korpole S."/>
        </authorList>
    </citation>
    <scope>NUCLEOTIDE SEQUENCE [LARGE SCALE GENOMIC DNA]</scope>
    <source>
        <strain evidence="1 2">PI-S10-B5A</strain>
    </source>
</reference>
<name>A0ABX1VRT4_9FIRM</name>
<keyword evidence="2" id="KW-1185">Reference proteome</keyword>
<dbReference type="RefSeq" id="WP_170821320.1">
    <property type="nucleotide sequence ID" value="NZ_JAAOXG010000019.1"/>
</dbReference>
<comment type="caution">
    <text evidence="1">The sequence shown here is derived from an EMBL/GenBank/DDBJ whole genome shotgun (WGS) entry which is preliminary data.</text>
</comment>
<evidence type="ECO:0000313" key="1">
    <source>
        <dbReference type="EMBL" id="NNJ30110.1"/>
    </source>
</evidence>
<sequence length="143" mass="16197">MKAITIWQPWAEFVATRVKHNETRSWATKYRGQIAIHAAVKPIKQVVPLLSDEAFRLMIEKLEKASIAAGKLLTYFSYGEVIATAELVDCRLITEEYLSTLSDTEKALGDYTLGRYAWELKNIEALPEPVPAKGQQGLWNWEG</sequence>
<accession>A0ABX1VRT4</accession>
<dbReference type="InterPro" id="IPR015947">
    <property type="entry name" value="PUA-like_sf"/>
</dbReference>